<dbReference type="Gene3D" id="3.40.50.2300">
    <property type="match status" value="2"/>
</dbReference>
<gene>
    <name evidence="2" type="ORF">LARSCL_LOCUS3668</name>
</gene>
<evidence type="ECO:0000313" key="3">
    <source>
        <dbReference type="Proteomes" id="UP001497382"/>
    </source>
</evidence>
<accession>A0AAV1Z7E9</accession>
<comment type="caution">
    <text evidence="2">The sequence shown here is derived from an EMBL/GenBank/DDBJ whole genome shotgun (WGS) entry which is preliminary data.</text>
</comment>
<dbReference type="InterPro" id="IPR028082">
    <property type="entry name" value="Peripla_BP_I"/>
</dbReference>
<evidence type="ECO:0000313" key="2">
    <source>
        <dbReference type="EMBL" id="CAL1267439.1"/>
    </source>
</evidence>
<sequence>MRAVRRSNCTGTVSWMGSDGWSARSLVFDGNEEQVEGTISVQPKAHPVQGFDQYFQSLTAQNNRRNPWFIEFWEHFFNCKWSNSLVTPYNQYTDRPCTVKEVISHKTSYEAEK</sequence>
<dbReference type="InterPro" id="IPR050726">
    <property type="entry name" value="mGluR"/>
</dbReference>
<dbReference type="AlphaFoldDB" id="A0AAV1Z7E9"/>
<protein>
    <submittedName>
        <fullName evidence="2">Uncharacterized protein</fullName>
    </submittedName>
</protein>
<dbReference type="PANTHER" id="PTHR24060">
    <property type="entry name" value="METABOTROPIC GLUTAMATE RECEPTOR"/>
    <property type="match status" value="1"/>
</dbReference>
<dbReference type="Proteomes" id="UP001497382">
    <property type="component" value="Unassembled WGS sequence"/>
</dbReference>
<dbReference type="EMBL" id="CAXIEN010000028">
    <property type="protein sequence ID" value="CAL1267439.1"/>
    <property type="molecule type" value="Genomic_DNA"/>
</dbReference>
<organism evidence="2 3">
    <name type="scientific">Larinioides sclopetarius</name>
    <dbReference type="NCBI Taxonomy" id="280406"/>
    <lineage>
        <taxon>Eukaryota</taxon>
        <taxon>Metazoa</taxon>
        <taxon>Ecdysozoa</taxon>
        <taxon>Arthropoda</taxon>
        <taxon>Chelicerata</taxon>
        <taxon>Arachnida</taxon>
        <taxon>Araneae</taxon>
        <taxon>Araneomorphae</taxon>
        <taxon>Entelegynae</taxon>
        <taxon>Araneoidea</taxon>
        <taxon>Araneidae</taxon>
        <taxon>Larinioides</taxon>
    </lineage>
</organism>
<name>A0AAV1Z7E9_9ARAC</name>
<proteinExistence type="predicted"/>
<dbReference type="SUPFAM" id="SSF53822">
    <property type="entry name" value="Periplasmic binding protein-like I"/>
    <property type="match status" value="1"/>
</dbReference>
<reference evidence="2 3" key="1">
    <citation type="submission" date="2024-04" db="EMBL/GenBank/DDBJ databases">
        <authorList>
            <person name="Rising A."/>
            <person name="Reimegard J."/>
            <person name="Sonavane S."/>
            <person name="Akerstrom W."/>
            <person name="Nylinder S."/>
            <person name="Hedman E."/>
            <person name="Kallberg Y."/>
        </authorList>
    </citation>
    <scope>NUCLEOTIDE SEQUENCE [LARGE SCALE GENOMIC DNA]</scope>
</reference>
<keyword evidence="1" id="KW-0325">Glycoprotein</keyword>
<evidence type="ECO:0000256" key="1">
    <source>
        <dbReference type="ARBA" id="ARBA00023180"/>
    </source>
</evidence>
<keyword evidence="3" id="KW-1185">Reference proteome</keyword>